<name>A0ABR2IX09_9PEZI</name>
<sequence length="364" mass="39991">MRTADDIPGLWRSFEESLSDRLRFHVRNISFLRASAEDAAADRKHRGFDQDFEEAIDPQAFGGAGAEQDRADSEEESRERQEYWNAFLDTLSGAARRSSIKDMAISSALRSLNEDAEAIEEAGAETDEDGRVIEQSRGRRFYTELQDVQDAPLRGVGLLGREEMVGIMKAQKKEDANITAGIQGAGRGDVPPTADLGRVSAVRQWTADTVGAAGAQIRLESGPYTSYMDVALALARSWTLNKQQALALLLPAAFLDERGARLQEEEGPQHFQYVGGEGGTGKSRVIHAIKDMFRLKDAQQTLLLTGASGNAAAEIPKLRRSMYAALSQFHTLSDHKELRSNSPWCTRWQVPTPPTLASSKGARI</sequence>
<accession>A0ABR2IX09</accession>
<reference evidence="2 3" key="1">
    <citation type="journal article" date="2024" name="IMA Fungus">
        <title>Apiospora arundinis, a panoply of carbohydrate-active enzymes and secondary metabolites.</title>
        <authorList>
            <person name="Sorensen T."/>
            <person name="Petersen C."/>
            <person name="Muurmann A.T."/>
            <person name="Christiansen J.V."/>
            <person name="Brundto M.L."/>
            <person name="Overgaard C.K."/>
            <person name="Boysen A.T."/>
            <person name="Wollenberg R.D."/>
            <person name="Larsen T.O."/>
            <person name="Sorensen J.L."/>
            <person name="Nielsen K.L."/>
            <person name="Sondergaard T.E."/>
        </authorList>
    </citation>
    <scope>NUCLEOTIDE SEQUENCE [LARGE SCALE GENOMIC DNA]</scope>
    <source>
        <strain evidence="2 3">AAU 773</strain>
    </source>
</reference>
<comment type="caution">
    <text evidence="2">The sequence shown here is derived from an EMBL/GenBank/DDBJ whole genome shotgun (WGS) entry which is preliminary data.</text>
</comment>
<evidence type="ECO:0000313" key="3">
    <source>
        <dbReference type="Proteomes" id="UP001390339"/>
    </source>
</evidence>
<dbReference type="Proteomes" id="UP001390339">
    <property type="component" value="Unassembled WGS sequence"/>
</dbReference>
<protein>
    <recommendedName>
        <fullName evidence="4">DNA helicase</fullName>
    </recommendedName>
</protein>
<feature type="compositionally biased region" description="Basic and acidic residues" evidence="1">
    <location>
        <begin position="67"/>
        <end position="78"/>
    </location>
</feature>
<gene>
    <name evidence="2" type="ORF">PGQ11_007962</name>
</gene>
<evidence type="ECO:0000313" key="2">
    <source>
        <dbReference type="EMBL" id="KAK8869384.1"/>
    </source>
</evidence>
<keyword evidence="3" id="KW-1185">Reference proteome</keyword>
<dbReference type="InterPro" id="IPR027417">
    <property type="entry name" value="P-loop_NTPase"/>
</dbReference>
<proteinExistence type="predicted"/>
<evidence type="ECO:0008006" key="4">
    <source>
        <dbReference type="Google" id="ProtNLM"/>
    </source>
</evidence>
<dbReference type="EMBL" id="JAPCWZ010000004">
    <property type="protein sequence ID" value="KAK8869384.1"/>
    <property type="molecule type" value="Genomic_DNA"/>
</dbReference>
<organism evidence="2 3">
    <name type="scientific">Apiospora arundinis</name>
    <dbReference type="NCBI Taxonomy" id="335852"/>
    <lineage>
        <taxon>Eukaryota</taxon>
        <taxon>Fungi</taxon>
        <taxon>Dikarya</taxon>
        <taxon>Ascomycota</taxon>
        <taxon>Pezizomycotina</taxon>
        <taxon>Sordariomycetes</taxon>
        <taxon>Xylariomycetidae</taxon>
        <taxon>Amphisphaeriales</taxon>
        <taxon>Apiosporaceae</taxon>
        <taxon>Apiospora</taxon>
    </lineage>
</organism>
<feature type="region of interest" description="Disordered" evidence="1">
    <location>
        <begin position="55"/>
        <end position="78"/>
    </location>
</feature>
<evidence type="ECO:0000256" key="1">
    <source>
        <dbReference type="SAM" id="MobiDB-lite"/>
    </source>
</evidence>
<dbReference type="Gene3D" id="3.40.50.300">
    <property type="entry name" value="P-loop containing nucleotide triphosphate hydrolases"/>
    <property type="match status" value="1"/>
</dbReference>